<comment type="caution">
    <text evidence="1">The sequence shown here is derived from an EMBL/GenBank/DDBJ whole genome shotgun (WGS) entry which is preliminary data.</text>
</comment>
<keyword evidence="2" id="KW-1185">Reference proteome</keyword>
<evidence type="ECO:0000313" key="1">
    <source>
        <dbReference type="EMBL" id="CAK7341223.1"/>
    </source>
</evidence>
<name>A0AAV1RWN7_9ROSI</name>
<reference evidence="1 2" key="1">
    <citation type="submission" date="2024-01" db="EMBL/GenBank/DDBJ databases">
        <authorList>
            <person name="Waweru B."/>
        </authorList>
    </citation>
    <scope>NUCLEOTIDE SEQUENCE [LARGE SCALE GENOMIC DNA]</scope>
</reference>
<accession>A0AAV1RWN7</accession>
<evidence type="ECO:0000313" key="2">
    <source>
        <dbReference type="Proteomes" id="UP001314170"/>
    </source>
</evidence>
<sequence>MNANNFTNKDFNNLRGREMGFECDEVGHKIHRNGIPYFARNGQRLEESSGALLKGLMVRHTAHLATKARTNCQSLGQ</sequence>
<organism evidence="1 2">
    <name type="scientific">Dovyalis caffra</name>
    <dbReference type="NCBI Taxonomy" id="77055"/>
    <lineage>
        <taxon>Eukaryota</taxon>
        <taxon>Viridiplantae</taxon>
        <taxon>Streptophyta</taxon>
        <taxon>Embryophyta</taxon>
        <taxon>Tracheophyta</taxon>
        <taxon>Spermatophyta</taxon>
        <taxon>Magnoliopsida</taxon>
        <taxon>eudicotyledons</taxon>
        <taxon>Gunneridae</taxon>
        <taxon>Pentapetalae</taxon>
        <taxon>rosids</taxon>
        <taxon>fabids</taxon>
        <taxon>Malpighiales</taxon>
        <taxon>Salicaceae</taxon>
        <taxon>Flacourtieae</taxon>
        <taxon>Dovyalis</taxon>
    </lineage>
</organism>
<gene>
    <name evidence="1" type="ORF">DCAF_LOCUS16176</name>
</gene>
<dbReference type="AlphaFoldDB" id="A0AAV1RWN7"/>
<dbReference type="Proteomes" id="UP001314170">
    <property type="component" value="Unassembled WGS sequence"/>
</dbReference>
<protein>
    <submittedName>
        <fullName evidence="1">Uncharacterized protein</fullName>
    </submittedName>
</protein>
<proteinExistence type="predicted"/>
<dbReference type="EMBL" id="CAWUPB010001160">
    <property type="protein sequence ID" value="CAK7341223.1"/>
    <property type="molecule type" value="Genomic_DNA"/>
</dbReference>